<organism evidence="2 3">
    <name type="scientific">Ruminococcus albus</name>
    <dbReference type="NCBI Taxonomy" id="1264"/>
    <lineage>
        <taxon>Bacteria</taxon>
        <taxon>Bacillati</taxon>
        <taxon>Bacillota</taxon>
        <taxon>Clostridia</taxon>
        <taxon>Eubacteriales</taxon>
        <taxon>Oscillospiraceae</taxon>
        <taxon>Ruminococcus</taxon>
    </lineage>
</organism>
<reference evidence="2 3" key="1">
    <citation type="submission" date="2016-10" db="EMBL/GenBank/DDBJ databases">
        <authorList>
            <person name="de Groot N.N."/>
        </authorList>
    </citation>
    <scope>NUCLEOTIDE SEQUENCE [LARGE SCALE GENOMIC DNA]</scope>
    <source>
        <strain evidence="2 3">KH2T6</strain>
    </source>
</reference>
<evidence type="ECO:0000256" key="1">
    <source>
        <dbReference type="SAM" id="Phobius"/>
    </source>
</evidence>
<dbReference type="EMBL" id="FOAT01000011">
    <property type="protein sequence ID" value="SEL08687.1"/>
    <property type="molecule type" value="Genomic_DNA"/>
</dbReference>
<accession>A0A1H7MDJ4</accession>
<keyword evidence="1" id="KW-0812">Transmembrane</keyword>
<name>A0A1H7MDJ4_RUMAL</name>
<evidence type="ECO:0000313" key="3">
    <source>
        <dbReference type="Proteomes" id="UP000186015"/>
    </source>
</evidence>
<gene>
    <name evidence="2" type="ORF">SAMN05216469_11167</name>
</gene>
<protein>
    <submittedName>
        <fullName evidence="2">Uncharacterized protein</fullName>
    </submittedName>
</protein>
<dbReference type="Proteomes" id="UP000186015">
    <property type="component" value="Unassembled WGS sequence"/>
</dbReference>
<dbReference type="AlphaFoldDB" id="A0A1H7MDJ4"/>
<feature type="transmembrane region" description="Helical" evidence="1">
    <location>
        <begin position="47"/>
        <end position="74"/>
    </location>
</feature>
<sequence>MIFNKILDFTLDAFDRLITYIPSVDIPDRDFTMLYDGLHTLCANVGYVLPIAALINCFNVWLAYTSFRIGVYFYRKRINIRS</sequence>
<evidence type="ECO:0000313" key="2">
    <source>
        <dbReference type="EMBL" id="SEL08687.1"/>
    </source>
</evidence>
<keyword evidence="1" id="KW-1133">Transmembrane helix</keyword>
<keyword evidence="1" id="KW-0472">Membrane</keyword>
<proteinExistence type="predicted"/>